<dbReference type="InterPro" id="IPR001128">
    <property type="entry name" value="Cyt_P450"/>
</dbReference>
<evidence type="ECO:0000313" key="6">
    <source>
        <dbReference type="EMBL" id="KJZ75114.1"/>
    </source>
</evidence>
<keyword evidence="5" id="KW-0812">Transmembrane</keyword>
<dbReference type="InterPro" id="IPR002401">
    <property type="entry name" value="Cyt_P450_E_grp-I"/>
</dbReference>
<evidence type="ECO:0000256" key="3">
    <source>
        <dbReference type="ARBA" id="ARBA00023004"/>
    </source>
</evidence>
<keyword evidence="1 4" id="KW-0349">Heme</keyword>
<dbReference type="GO" id="GO:0016705">
    <property type="term" value="F:oxidoreductase activity, acting on paired donors, with incorporation or reduction of molecular oxygen"/>
    <property type="evidence" value="ECO:0007669"/>
    <property type="project" value="InterPro"/>
</dbReference>
<sequence length="512" mass="57706">MSLWTIAQLAAVWAASSALIYTLLLLSYRITLHPLAKYPGPLLARLTDSYGAFFAASRSLHLVTFENHVKYGPVVRQGPGRLVFNTAQALHDIYQNPRLTKSPLYRLAQMSSQSNIFDTTDVETHKRKRKIISRPLTEKAMRDFLPTISEQVDVFIRELRASTSKPVNMTQRCMWLGGDIVGQLAFGYSLQQQTRKTNRWLQPGLALASARINVYMQAPWVRKLEPLLKVFVKKSRDKYVNILNAMITNRLAMDKDAKHDLYSYAVDEMGGRDAASLADSELWAEAFFFIVAGGNTIAATICALFFYLSRNSSCYRKLAEEVRGKFQDEQDITPGELSKRCGYLHACVNETLRCATPNTGTLWRQQLSVADDTCGDPLIIDGHEIPPGIDLGVNLYAIHHNPEYFPDPFIFRPERWLDSSDAQLRAMKSAFAPFILGARSCPGKAVANIEIGLTVARTLWNFDFEVAPGDEGKVGAGEPGRHDRRHRETEYQLFDTFSAMHDGPVLRFCERK</sequence>
<dbReference type="PANTHER" id="PTHR24305">
    <property type="entry name" value="CYTOCHROME P450"/>
    <property type="match status" value="1"/>
</dbReference>
<dbReference type="PRINTS" id="PR00385">
    <property type="entry name" value="P450"/>
</dbReference>
<dbReference type="PANTHER" id="PTHR24305:SF226">
    <property type="entry name" value="CYTOCHROME P450 MONOOXYGENASE"/>
    <property type="match status" value="1"/>
</dbReference>
<keyword evidence="5" id="KW-1133">Transmembrane helix</keyword>
<name>A0A0F8A5D0_9HYPO</name>
<feature type="binding site" description="axial binding residue" evidence="4">
    <location>
        <position position="441"/>
    </location>
    <ligand>
        <name>heme</name>
        <dbReference type="ChEBI" id="CHEBI:30413"/>
    </ligand>
    <ligandPart>
        <name>Fe</name>
        <dbReference type="ChEBI" id="CHEBI:18248"/>
    </ligandPart>
</feature>
<protein>
    <submittedName>
        <fullName evidence="6">Uncharacterized protein</fullName>
    </submittedName>
</protein>
<dbReference type="Proteomes" id="UP000054481">
    <property type="component" value="Unassembled WGS sequence"/>
</dbReference>
<dbReference type="GO" id="GO:0005506">
    <property type="term" value="F:iron ion binding"/>
    <property type="evidence" value="ECO:0007669"/>
    <property type="project" value="InterPro"/>
</dbReference>
<evidence type="ECO:0000256" key="4">
    <source>
        <dbReference type="PIRSR" id="PIRSR602401-1"/>
    </source>
</evidence>
<keyword evidence="7" id="KW-1185">Reference proteome</keyword>
<comment type="cofactor">
    <cofactor evidence="4">
        <name>heme</name>
        <dbReference type="ChEBI" id="CHEBI:30413"/>
    </cofactor>
</comment>
<dbReference type="SUPFAM" id="SSF48264">
    <property type="entry name" value="Cytochrome P450"/>
    <property type="match status" value="1"/>
</dbReference>
<evidence type="ECO:0000313" key="7">
    <source>
        <dbReference type="Proteomes" id="UP000054481"/>
    </source>
</evidence>
<keyword evidence="5" id="KW-0472">Membrane</keyword>
<dbReference type="InterPro" id="IPR050121">
    <property type="entry name" value="Cytochrome_P450_monoxygenase"/>
</dbReference>
<dbReference type="InterPro" id="IPR036396">
    <property type="entry name" value="Cyt_P450_sf"/>
</dbReference>
<dbReference type="EMBL" id="KQ030520">
    <property type="protein sequence ID" value="KJZ75114.1"/>
    <property type="molecule type" value="Genomic_DNA"/>
</dbReference>
<dbReference type="Pfam" id="PF00067">
    <property type="entry name" value="p450"/>
    <property type="match status" value="1"/>
</dbReference>
<accession>A0A0F8A5D0</accession>
<evidence type="ECO:0000256" key="2">
    <source>
        <dbReference type="ARBA" id="ARBA00022723"/>
    </source>
</evidence>
<dbReference type="PRINTS" id="PR00463">
    <property type="entry name" value="EP450I"/>
</dbReference>
<gene>
    <name evidence="6" type="ORF">HIM_05600</name>
</gene>
<organism evidence="6 7">
    <name type="scientific">Hirsutella minnesotensis 3608</name>
    <dbReference type="NCBI Taxonomy" id="1043627"/>
    <lineage>
        <taxon>Eukaryota</taxon>
        <taxon>Fungi</taxon>
        <taxon>Dikarya</taxon>
        <taxon>Ascomycota</taxon>
        <taxon>Pezizomycotina</taxon>
        <taxon>Sordariomycetes</taxon>
        <taxon>Hypocreomycetidae</taxon>
        <taxon>Hypocreales</taxon>
        <taxon>Ophiocordycipitaceae</taxon>
        <taxon>Hirsutella</taxon>
    </lineage>
</organism>
<evidence type="ECO:0000256" key="5">
    <source>
        <dbReference type="SAM" id="Phobius"/>
    </source>
</evidence>
<dbReference type="AlphaFoldDB" id="A0A0F8A5D0"/>
<dbReference type="OrthoDB" id="1470350at2759"/>
<proteinExistence type="predicted"/>
<dbReference type="Gene3D" id="1.10.630.10">
    <property type="entry name" value="Cytochrome P450"/>
    <property type="match status" value="1"/>
</dbReference>
<reference evidence="6 7" key="1">
    <citation type="journal article" date="2014" name="Genome Biol. Evol.">
        <title>Comparative genomics and transcriptomics analyses reveal divergent lifestyle features of nematode endoparasitic fungus Hirsutella minnesotensis.</title>
        <authorList>
            <person name="Lai Y."/>
            <person name="Liu K."/>
            <person name="Zhang X."/>
            <person name="Zhang X."/>
            <person name="Li K."/>
            <person name="Wang N."/>
            <person name="Shu C."/>
            <person name="Wu Y."/>
            <person name="Wang C."/>
            <person name="Bushley K.E."/>
            <person name="Xiang M."/>
            <person name="Liu X."/>
        </authorList>
    </citation>
    <scope>NUCLEOTIDE SEQUENCE [LARGE SCALE GENOMIC DNA]</scope>
    <source>
        <strain evidence="6 7">3608</strain>
    </source>
</reference>
<dbReference type="CDD" id="cd11061">
    <property type="entry name" value="CYP67-like"/>
    <property type="match status" value="1"/>
</dbReference>
<feature type="transmembrane region" description="Helical" evidence="5">
    <location>
        <begin position="286"/>
        <end position="308"/>
    </location>
</feature>
<evidence type="ECO:0000256" key="1">
    <source>
        <dbReference type="ARBA" id="ARBA00022617"/>
    </source>
</evidence>
<dbReference type="GO" id="GO:0020037">
    <property type="term" value="F:heme binding"/>
    <property type="evidence" value="ECO:0007669"/>
    <property type="project" value="InterPro"/>
</dbReference>
<keyword evidence="3 4" id="KW-0408">Iron</keyword>
<keyword evidence="2 4" id="KW-0479">Metal-binding</keyword>
<dbReference type="GO" id="GO:0004497">
    <property type="term" value="F:monooxygenase activity"/>
    <property type="evidence" value="ECO:0007669"/>
    <property type="project" value="InterPro"/>
</dbReference>